<gene>
    <name evidence="2" type="ORF">J4415_02295</name>
</gene>
<accession>A0A8T4L0S1</accession>
<comment type="caution">
    <text evidence="2">The sequence shown here is derived from an EMBL/GenBank/DDBJ whole genome shotgun (WGS) entry which is preliminary data.</text>
</comment>
<evidence type="ECO:0000313" key="2">
    <source>
        <dbReference type="EMBL" id="MBS3057435.1"/>
    </source>
</evidence>
<dbReference type="Proteomes" id="UP000677687">
    <property type="component" value="Unassembled WGS sequence"/>
</dbReference>
<sequence length="127" mass="14762">MATTYGLEADRQRIEFFLGKLRGVKRVFVGKKPYLLIPESALEAYVEHYKGYSLEEGRELAKLKKSLRKANEELVRINSDQRLKGQNPAKWTTEQDAAQKEVYRLGGNINEMEKNLTVKAELKRLRY</sequence>
<keyword evidence="1" id="KW-0175">Coiled coil</keyword>
<protein>
    <submittedName>
        <fullName evidence="2">Uncharacterized protein</fullName>
    </submittedName>
</protein>
<dbReference type="AlphaFoldDB" id="A0A8T4L0S1"/>
<organism evidence="2 3">
    <name type="scientific">Candidatus Iainarchaeum sp</name>
    <dbReference type="NCBI Taxonomy" id="3101447"/>
    <lineage>
        <taxon>Archaea</taxon>
        <taxon>Candidatus Iainarchaeota</taxon>
        <taxon>Candidatus Iainarchaeia</taxon>
        <taxon>Candidatus Iainarchaeales</taxon>
        <taxon>Candidatus Iainarchaeaceae</taxon>
        <taxon>Candidatus Iainarchaeum</taxon>
    </lineage>
</organism>
<reference evidence="2" key="1">
    <citation type="submission" date="2021-03" db="EMBL/GenBank/DDBJ databases">
        <authorList>
            <person name="Jaffe A."/>
        </authorList>
    </citation>
    <scope>NUCLEOTIDE SEQUENCE</scope>
    <source>
        <strain evidence="2">RIFCSPHIGHO2_01_FULL_AR10_44_11</strain>
    </source>
</reference>
<reference evidence="2" key="2">
    <citation type="submission" date="2021-05" db="EMBL/GenBank/DDBJ databases">
        <title>Protein family content uncovers lineage relationships and bacterial pathway maintenance mechanisms in DPANN archaea.</title>
        <authorList>
            <person name="Castelle C.J."/>
            <person name="Meheust R."/>
            <person name="Jaffe A.L."/>
            <person name="Seitz K."/>
            <person name="Gong X."/>
            <person name="Baker B.J."/>
            <person name="Banfield J.F."/>
        </authorList>
    </citation>
    <scope>NUCLEOTIDE SEQUENCE</scope>
    <source>
        <strain evidence="2">RIFCSPHIGHO2_01_FULL_AR10_44_11</strain>
    </source>
</reference>
<name>A0A8T4L0S1_9ARCH</name>
<evidence type="ECO:0000313" key="3">
    <source>
        <dbReference type="Proteomes" id="UP000677687"/>
    </source>
</evidence>
<feature type="coiled-coil region" evidence="1">
    <location>
        <begin position="53"/>
        <end position="80"/>
    </location>
</feature>
<dbReference type="EMBL" id="JAGVWD010000034">
    <property type="protein sequence ID" value="MBS3057435.1"/>
    <property type="molecule type" value="Genomic_DNA"/>
</dbReference>
<evidence type="ECO:0000256" key="1">
    <source>
        <dbReference type="SAM" id="Coils"/>
    </source>
</evidence>
<proteinExistence type="predicted"/>